<dbReference type="Proteomes" id="UP001489719">
    <property type="component" value="Unassembled WGS sequence"/>
</dbReference>
<comment type="caution">
    <text evidence="1">The sequence shown here is derived from an EMBL/GenBank/DDBJ whole genome shotgun (WGS) entry which is preliminary data.</text>
</comment>
<gene>
    <name evidence="1" type="ORF">V1517DRAFT_257726</name>
</gene>
<accession>A0ACC3TS78</accession>
<protein>
    <submittedName>
        <fullName evidence="1">Uncharacterized protein</fullName>
    </submittedName>
</protein>
<evidence type="ECO:0000313" key="2">
    <source>
        <dbReference type="Proteomes" id="UP001489719"/>
    </source>
</evidence>
<organism evidence="1 2">
    <name type="scientific">Lipomyces orientalis</name>
    <dbReference type="NCBI Taxonomy" id="1233043"/>
    <lineage>
        <taxon>Eukaryota</taxon>
        <taxon>Fungi</taxon>
        <taxon>Dikarya</taxon>
        <taxon>Ascomycota</taxon>
        <taxon>Saccharomycotina</taxon>
        <taxon>Lipomycetes</taxon>
        <taxon>Lipomycetales</taxon>
        <taxon>Lipomycetaceae</taxon>
        <taxon>Lipomyces</taxon>
    </lineage>
</organism>
<dbReference type="EMBL" id="MU970059">
    <property type="protein sequence ID" value="KAK9323616.1"/>
    <property type="molecule type" value="Genomic_DNA"/>
</dbReference>
<evidence type="ECO:0000313" key="1">
    <source>
        <dbReference type="EMBL" id="KAK9323616.1"/>
    </source>
</evidence>
<proteinExistence type="predicted"/>
<name>A0ACC3TS78_9ASCO</name>
<sequence length="794" mass="87331">MLRAEGLVRQPSTGIGAEVDPSPSVIKLTDILHSRYRKELIDQIRQDEYNYRQYLREIEEIGRGEWDSRLQDLEIVANQQNELEEDEDHFEPEKQVAEEVSKYPGDTTPQREPGSEQSTESMIADESANLDDLEMKDIIVDLPAEDLVSKPSDEVSPSTTRRPQREPETMELDSQATIEITQETATSKSIIPSTNPPSEAFSTEAGTQESEPHILQAQNDDSTTALPNESTVSMLLDATEDHPYIPDGASQVKDSTRDVSEPAITEEEMRMDESSAANVNAESAEVSTEFPDGLLQTTNVVPPVDKEDVEMAVSPVAPSDDAGVTAGTSQPLASQVRSTDINDIVGFEQSEREDTERTISPEATEISDTGASRAHSAEPPKSVEETGIPAMNAIGDEYAPAAMEDVEIPASEVDEREVLRVSAETAAPATGGQFVDSEVIAPAAAAVDLNITESAMMQGHDDGQPGDGEVEKPGQGHLQVTASPAETVADAAQKQAEIPKDEINEKQVQEAEQESEQATEGQKPEVEHETSLEPRPEPARKGPGRPRKRGLRKPEPELDASGPEENEPEPEPHQPDKVETEVENEMQGKSVEQGNVGEQEEEPPVQDEEVEEEEGEEAYGEEDETAPRSLRGQHKRRYSIANTESSPQMAENKSSPATPGGYTPRPTNRKFQTLVAPLLANISSNRSASFFTSPVNENDAPDYHDLVYEPTDLRTIKSMVKEGRIQTSSELEREIMKMFANAVMYNRWDSDIGAWSREMQKETETLIAMFRGAERRGQNGNNVASIPELKRRKK</sequence>
<reference evidence="2" key="1">
    <citation type="journal article" date="2024" name="Front. Bioeng. Biotechnol.">
        <title>Genome-scale model development and genomic sequencing of the oleaginous clade Lipomyces.</title>
        <authorList>
            <person name="Czajka J.J."/>
            <person name="Han Y."/>
            <person name="Kim J."/>
            <person name="Mondo S.J."/>
            <person name="Hofstad B.A."/>
            <person name="Robles A."/>
            <person name="Haridas S."/>
            <person name="Riley R."/>
            <person name="LaButti K."/>
            <person name="Pangilinan J."/>
            <person name="Andreopoulos W."/>
            <person name="Lipzen A."/>
            <person name="Yan J."/>
            <person name="Wang M."/>
            <person name="Ng V."/>
            <person name="Grigoriev I.V."/>
            <person name="Spatafora J.W."/>
            <person name="Magnuson J.K."/>
            <person name="Baker S.E."/>
            <person name="Pomraning K.R."/>
        </authorList>
    </citation>
    <scope>NUCLEOTIDE SEQUENCE [LARGE SCALE GENOMIC DNA]</scope>
    <source>
        <strain evidence="2">CBS 10300</strain>
    </source>
</reference>
<keyword evidence="2" id="KW-1185">Reference proteome</keyword>